<evidence type="ECO:0000313" key="2">
    <source>
        <dbReference type="Proteomes" id="UP000006066"/>
    </source>
</evidence>
<keyword evidence="2" id="KW-1185">Reference proteome</keyword>
<gene>
    <name evidence="1" type="ORF">NEPAL_58</name>
</gene>
<organism evidence="1 2">
    <name type="scientific">Mycobacterium phage Nepal</name>
    <dbReference type="NCBI Taxonomy" id="2927981"/>
    <lineage>
        <taxon>Viruses</taxon>
        <taxon>Duplodnaviria</taxon>
        <taxon>Heunggongvirae</taxon>
        <taxon>Uroviricota</taxon>
        <taxon>Caudoviricetes</taxon>
        <taxon>Fromanvirus</taxon>
        <taxon>Fromanvirus nepal</taxon>
    </lineage>
</organism>
<evidence type="ECO:0000313" key="1">
    <source>
        <dbReference type="EMBL" id="AFL46598.1"/>
    </source>
</evidence>
<protein>
    <submittedName>
        <fullName evidence="1">Uncharacterized protein</fullName>
    </submittedName>
</protein>
<name>I3WUC7_9CAUD</name>
<sequence>MEPSQTLKVHPRNLPGWASWNSKGYEITYGGAHARIRRMWGCPTQYMCAICSELPAKEWAYDGADPEEKWSRDSDSGNRVCKYSVWPEFYMPACVPCHRARDRRLDLCKNGHEMTEENTVVYPSEPRRRRCHRCEKESNRRKYLRRRSSQLSST</sequence>
<dbReference type="Proteomes" id="UP000006066">
    <property type="component" value="Segment"/>
</dbReference>
<reference evidence="2" key="1">
    <citation type="submission" date="2012-02" db="EMBL/GenBank/DDBJ databases">
        <authorList>
            <person name="Bajgain P."/>
            <person name="Fisher J.N.B."/>
            <person name="Lunt B.L."/>
            <person name="Sheflo M.A."/>
            <person name="Brighton A.K."/>
            <person name="Adawi E.C."/>
            <person name="Christiansen M.R."/>
            <person name="Ferguson N.C."/>
            <person name="Gardner A.V."/>
            <person name="Irons D.L."/>
            <person name="Jensen J."/>
            <person name="Kennedy A."/>
            <person name="Lloyd J.S."/>
            <person name="Marlow S."/>
            <person name="Mason S.J."/>
            <person name="McCord T.M."/>
            <person name="Merrill B.D."/>
            <person name="Nelson E.P."/>
            <person name="Norton C.S."/>
            <person name="Pettersson S.M."/>
            <person name="Poe D.E."/>
            <person name="Russell R.C."/>
            <person name="Smith T.C."/>
            <person name="Sullivan S."/>
            <person name="Williams K.R."/>
            <person name="Burnett S.H."/>
            <person name="Breakwell D.P."/>
            <person name="Grose J.H."/>
        </authorList>
    </citation>
    <scope>NUCLEOTIDE SEQUENCE [LARGE SCALE GENOMIC DNA]</scope>
</reference>
<dbReference type="EMBL" id="JQ698665">
    <property type="protein sequence ID" value="AFL46598.1"/>
    <property type="molecule type" value="Genomic_DNA"/>
</dbReference>
<proteinExistence type="predicted"/>
<accession>I3WUC7</accession>